<dbReference type="GO" id="GO:0051082">
    <property type="term" value="F:unfolded protein binding"/>
    <property type="evidence" value="ECO:0007669"/>
    <property type="project" value="TreeGrafter"/>
</dbReference>
<dbReference type="AlphaFoldDB" id="A0A317XRM7"/>
<sequence>MSLLKAFGQALQRSVEVARDETAKMMRMELSPTSKNQGPLMIYAMTHPSHLANFATGSDSDIGGLSQCRLGLDESSRGRFYGTLSSQVPRGGKIERSGYAGFRNRNRPTLFGNQCWDTTVHPYLALRVRNRLGKKPVNASEASDSTDAKAGLRAALHAHDPSGPGASRAIHALGLGRKELPGPKYFVNIQTDGPVTSDLFQHRLYLDESKGSDWQTILIPFDDFVLTNTGQVSDSQVSMMREKIRTVGVSAVLDVPVPPSASQVPNKDAPPSALSRGTNTAGSQQQQSDDWAVDGDLRSEGQEETLRRGSKRGASFNFDLGLEAVYAVGELEELDELFQSH</sequence>
<feature type="domain" description="NADH:ubiquinone oxidoreductase intermediate-associated protein 30" evidence="2">
    <location>
        <begin position="183"/>
        <end position="251"/>
    </location>
</feature>
<evidence type="ECO:0000256" key="1">
    <source>
        <dbReference type="SAM" id="MobiDB-lite"/>
    </source>
</evidence>
<keyword evidence="3" id="KW-0830">Ubiquinone</keyword>
<dbReference type="PANTHER" id="PTHR13194:SF18">
    <property type="entry name" value="COMPLEX I INTERMEDIATE-ASSOCIATED PROTEIN 30, MITOCHONDRIAL"/>
    <property type="match status" value="1"/>
</dbReference>
<reference evidence="3 4" key="1">
    <citation type="journal article" date="2018" name="Mol. Biol. Evol.">
        <title>Broad Genomic Sampling Reveals a Smut Pathogenic Ancestry of the Fungal Clade Ustilaginomycotina.</title>
        <authorList>
            <person name="Kijpornyongpan T."/>
            <person name="Mondo S.J."/>
            <person name="Barry K."/>
            <person name="Sandor L."/>
            <person name="Lee J."/>
            <person name="Lipzen A."/>
            <person name="Pangilinan J."/>
            <person name="LaButti K."/>
            <person name="Hainaut M."/>
            <person name="Henrissat B."/>
            <person name="Grigoriev I.V."/>
            <person name="Spatafora J.W."/>
            <person name="Aime M.C."/>
        </authorList>
    </citation>
    <scope>NUCLEOTIDE SEQUENCE [LARGE SCALE GENOMIC DNA]</scope>
    <source>
        <strain evidence="3 4">MCA 3645</strain>
    </source>
</reference>
<evidence type="ECO:0000313" key="4">
    <source>
        <dbReference type="Proteomes" id="UP000246740"/>
    </source>
</evidence>
<dbReference type="InterPro" id="IPR013857">
    <property type="entry name" value="NADH-UbQ_OxRdtase-assoc_prot30"/>
</dbReference>
<proteinExistence type="predicted"/>
<gene>
    <name evidence="3" type="ORF">BCV70DRAFT_199729</name>
</gene>
<dbReference type="EMBL" id="KZ819192">
    <property type="protein sequence ID" value="PWZ00453.1"/>
    <property type="molecule type" value="Genomic_DNA"/>
</dbReference>
<feature type="compositionally biased region" description="Polar residues" evidence="1">
    <location>
        <begin position="275"/>
        <end position="289"/>
    </location>
</feature>
<feature type="region of interest" description="Disordered" evidence="1">
    <location>
        <begin position="256"/>
        <end position="310"/>
    </location>
</feature>
<keyword evidence="4" id="KW-1185">Reference proteome</keyword>
<dbReference type="GO" id="GO:0006120">
    <property type="term" value="P:mitochondrial electron transport, NADH to ubiquinone"/>
    <property type="evidence" value="ECO:0007669"/>
    <property type="project" value="TreeGrafter"/>
</dbReference>
<dbReference type="InterPro" id="IPR039131">
    <property type="entry name" value="NDUFAF1"/>
</dbReference>
<accession>A0A317XRM7</accession>
<dbReference type="Proteomes" id="UP000246740">
    <property type="component" value="Unassembled WGS sequence"/>
</dbReference>
<feature type="domain" description="NADH:ubiquinone oxidoreductase intermediate-associated protein 30" evidence="2">
    <location>
        <begin position="45"/>
        <end position="129"/>
    </location>
</feature>
<dbReference type="GO" id="GO:0010257">
    <property type="term" value="P:NADH dehydrogenase complex assembly"/>
    <property type="evidence" value="ECO:0007669"/>
    <property type="project" value="TreeGrafter"/>
</dbReference>
<dbReference type="STRING" id="1882483.A0A317XRM7"/>
<evidence type="ECO:0000259" key="2">
    <source>
        <dbReference type="Pfam" id="PF08547"/>
    </source>
</evidence>
<organism evidence="3 4">
    <name type="scientific">Testicularia cyperi</name>
    <dbReference type="NCBI Taxonomy" id="1882483"/>
    <lineage>
        <taxon>Eukaryota</taxon>
        <taxon>Fungi</taxon>
        <taxon>Dikarya</taxon>
        <taxon>Basidiomycota</taxon>
        <taxon>Ustilaginomycotina</taxon>
        <taxon>Ustilaginomycetes</taxon>
        <taxon>Ustilaginales</taxon>
        <taxon>Anthracoideaceae</taxon>
        <taxon>Testicularia</taxon>
    </lineage>
</organism>
<evidence type="ECO:0000313" key="3">
    <source>
        <dbReference type="EMBL" id="PWZ00453.1"/>
    </source>
</evidence>
<feature type="compositionally biased region" description="Basic and acidic residues" evidence="1">
    <location>
        <begin position="295"/>
        <end position="307"/>
    </location>
</feature>
<dbReference type="Pfam" id="PF08547">
    <property type="entry name" value="CIA30"/>
    <property type="match status" value="2"/>
</dbReference>
<protein>
    <submittedName>
        <fullName evidence="3">NADH:ubiquinone oxidoreductase complex I intermediate-associated protein 30</fullName>
    </submittedName>
</protein>
<dbReference type="InParanoid" id="A0A317XRM7"/>
<name>A0A317XRM7_9BASI</name>
<dbReference type="PANTHER" id="PTHR13194">
    <property type="entry name" value="COMPLEX I INTERMEDIATE-ASSOCIATED PROTEIN 30"/>
    <property type="match status" value="1"/>
</dbReference>
<dbReference type="OrthoDB" id="42561at2759"/>
<dbReference type="GO" id="GO:0005739">
    <property type="term" value="C:mitochondrion"/>
    <property type="evidence" value="ECO:0007669"/>
    <property type="project" value="TreeGrafter"/>
</dbReference>